<sequence length="274" mass="30404">MNAKVTDMFESYLKRWSLTPDGKPIITHSSHLLPVIWHDKPAMLKVALNIDEKFGNRVLRWWEGDGAAYVYQHDDDAALLERATGPGSLLTMAMDGADDEASRIMCRTAAKLHAPRLAELPSDLVPLDRWFHELEPAARAHGGMLATCAEVARGLLADQRDVTVLHGDIHHENILDFGPRGWLAIDPKRVHGERGFDFANTFCNPELPIVTAPGRLQKQLPIVCAEAALEPKRLLQWIIAYAGLSATWFLSDGDTKNAESDFTVARIALAELQT</sequence>
<evidence type="ECO:0000313" key="1">
    <source>
        <dbReference type="EMBL" id="GAJ90717.1"/>
    </source>
</evidence>
<name>A0AA87U1X1_RHIRH</name>
<dbReference type="SUPFAM" id="SSF56112">
    <property type="entry name" value="Protein kinase-like (PK-like)"/>
    <property type="match status" value="1"/>
</dbReference>
<dbReference type="Pfam" id="PF04655">
    <property type="entry name" value="APH_6_hur"/>
    <property type="match status" value="1"/>
</dbReference>
<dbReference type="Proteomes" id="UP000026941">
    <property type="component" value="Unassembled WGS sequence"/>
</dbReference>
<evidence type="ECO:0000313" key="2">
    <source>
        <dbReference type="Proteomes" id="UP000026941"/>
    </source>
</evidence>
<comment type="caution">
    <text evidence="1">The sequence shown here is derived from an EMBL/GenBank/DDBJ whole genome shotgun (WGS) entry which is preliminary data.</text>
</comment>
<dbReference type="InterPro" id="IPR011009">
    <property type="entry name" value="Kinase-like_dom_sf"/>
</dbReference>
<dbReference type="GO" id="GO:0016773">
    <property type="term" value="F:phosphotransferase activity, alcohol group as acceptor"/>
    <property type="evidence" value="ECO:0007669"/>
    <property type="project" value="InterPro"/>
</dbReference>
<accession>A0AA87U1X1</accession>
<dbReference type="GO" id="GO:0019748">
    <property type="term" value="P:secondary metabolic process"/>
    <property type="evidence" value="ECO:0007669"/>
    <property type="project" value="InterPro"/>
</dbReference>
<dbReference type="EMBL" id="BAYX01000001">
    <property type="protein sequence ID" value="GAJ90717.1"/>
    <property type="molecule type" value="Genomic_DNA"/>
</dbReference>
<protein>
    <recommendedName>
        <fullName evidence="3">Streptomycin 6-kinase</fullName>
    </recommendedName>
</protein>
<evidence type="ECO:0008006" key="3">
    <source>
        <dbReference type="Google" id="ProtNLM"/>
    </source>
</evidence>
<organism evidence="1 2">
    <name type="scientific">Rhizobium rhizogenes NBRC 13257</name>
    <dbReference type="NCBI Taxonomy" id="1220581"/>
    <lineage>
        <taxon>Bacteria</taxon>
        <taxon>Pseudomonadati</taxon>
        <taxon>Pseudomonadota</taxon>
        <taxon>Alphaproteobacteria</taxon>
        <taxon>Hyphomicrobiales</taxon>
        <taxon>Rhizobiaceae</taxon>
        <taxon>Rhizobium/Agrobacterium group</taxon>
        <taxon>Rhizobium</taxon>
    </lineage>
</organism>
<gene>
    <name evidence="1" type="ORF">RRH01S_01_01820</name>
</gene>
<proteinExistence type="predicted"/>
<dbReference type="InterPro" id="IPR006748">
    <property type="entry name" value="NH2Glyco/OHUrea_AB-resist_kin"/>
</dbReference>
<dbReference type="AlphaFoldDB" id="A0AA87U1X1"/>
<reference evidence="1 2" key="1">
    <citation type="submission" date="2014-05" db="EMBL/GenBank/DDBJ databases">
        <title>Whole genome shotgun sequence of Rhizobium rhizogenes NBRC 13257.</title>
        <authorList>
            <person name="Katano-Makiyama Y."/>
            <person name="Hosoyama A."/>
            <person name="Hashimoto M."/>
            <person name="Hosoyama Y."/>
            <person name="Noguchi M."/>
            <person name="Tsuchikane K."/>
            <person name="Kimura A."/>
            <person name="Ohji S."/>
            <person name="Ichikawa N."/>
            <person name="Yamazoe A."/>
            <person name="Fujita N."/>
        </authorList>
    </citation>
    <scope>NUCLEOTIDE SEQUENCE [LARGE SCALE GENOMIC DNA]</scope>
    <source>
        <strain evidence="1 2">NBRC 13257</strain>
    </source>
</reference>